<dbReference type="EMBL" id="PFMC01000071">
    <property type="protein sequence ID" value="PIY94208.1"/>
    <property type="molecule type" value="Genomic_DNA"/>
</dbReference>
<evidence type="ECO:0000313" key="8">
    <source>
        <dbReference type="EMBL" id="PIY94208.1"/>
    </source>
</evidence>
<dbReference type="InterPro" id="IPR005771">
    <property type="entry name" value="GalU_uridylyltTrfase_bac/arc"/>
</dbReference>
<evidence type="ECO:0000256" key="3">
    <source>
        <dbReference type="ARBA" id="ARBA00022679"/>
    </source>
</evidence>
<dbReference type="Pfam" id="PF00483">
    <property type="entry name" value="NTP_transferase"/>
    <property type="match status" value="1"/>
</dbReference>
<comment type="similarity">
    <text evidence="1 6">Belongs to the UDPGP type 2 family.</text>
</comment>
<dbReference type="CDD" id="cd02541">
    <property type="entry name" value="UGPase_prokaryotic"/>
    <property type="match status" value="1"/>
</dbReference>
<accession>A0A2M7RBR7</accession>
<organism evidence="8 9">
    <name type="scientific">Candidatus Komeilibacteria bacterium CG_4_10_14_0_8_um_filter_37_78</name>
    <dbReference type="NCBI Taxonomy" id="1974471"/>
    <lineage>
        <taxon>Bacteria</taxon>
        <taxon>Candidatus Komeiliibacteriota</taxon>
    </lineage>
</organism>
<evidence type="ECO:0000256" key="5">
    <source>
        <dbReference type="ARBA" id="ARBA00048128"/>
    </source>
</evidence>
<reference evidence="9" key="1">
    <citation type="submission" date="2017-09" db="EMBL/GenBank/DDBJ databases">
        <title>Depth-based differentiation of microbial function through sediment-hosted aquifers and enrichment of novel symbionts in the deep terrestrial subsurface.</title>
        <authorList>
            <person name="Probst A.J."/>
            <person name="Ladd B."/>
            <person name="Jarett J.K."/>
            <person name="Geller-Mcgrath D.E."/>
            <person name="Sieber C.M.K."/>
            <person name="Emerson J.B."/>
            <person name="Anantharaman K."/>
            <person name="Thomas B.C."/>
            <person name="Malmstrom R."/>
            <person name="Stieglmeier M."/>
            <person name="Klingl A."/>
            <person name="Woyke T."/>
            <person name="Ryan C.M."/>
            <person name="Banfield J.F."/>
        </authorList>
    </citation>
    <scope>NUCLEOTIDE SEQUENCE [LARGE SCALE GENOMIC DNA]</scope>
</reference>
<evidence type="ECO:0000313" key="9">
    <source>
        <dbReference type="Proteomes" id="UP000228689"/>
    </source>
</evidence>
<dbReference type="Gene3D" id="3.90.550.10">
    <property type="entry name" value="Spore Coat Polysaccharide Biosynthesis Protein SpsA, Chain A"/>
    <property type="match status" value="1"/>
</dbReference>
<sequence length="287" mass="32204">MTNKIRKAVIPVAGLGTRFLPATKAQPKEMLTLVDKPVIQYIVEEAVAAGIEQIIFITSQTKRAIEDHFDRNFELEYNLAKKNKLADLEEVKKISQLADFIYIRQEAPLGLGHAIASAAPIIDNEPFAVFLGDDIVDGSTPAIQELIDLYQQYNKPVIAVKEVSPELVFKYGIIDGTPLNEKCYQINTLVEKPAVNKAPSNLAIIGRYILTPEIMEILKNTPANIDGEIQLTDALLEYIKTKEIYATKFSGQHFDCGNKLDFMKAAVYYASKHPEIREEFKKFIDTL</sequence>
<keyword evidence="4 6" id="KW-0548">Nucleotidyltransferase</keyword>
<comment type="caution">
    <text evidence="8">The sequence shown here is derived from an EMBL/GenBank/DDBJ whole genome shotgun (WGS) entry which is preliminary data.</text>
</comment>
<comment type="catalytic activity">
    <reaction evidence="5 6">
        <text>alpha-D-glucose 1-phosphate + UTP + H(+) = UDP-alpha-D-glucose + diphosphate</text>
        <dbReference type="Rhea" id="RHEA:19889"/>
        <dbReference type="ChEBI" id="CHEBI:15378"/>
        <dbReference type="ChEBI" id="CHEBI:33019"/>
        <dbReference type="ChEBI" id="CHEBI:46398"/>
        <dbReference type="ChEBI" id="CHEBI:58601"/>
        <dbReference type="ChEBI" id="CHEBI:58885"/>
        <dbReference type="EC" id="2.7.7.9"/>
    </reaction>
</comment>
<dbReference type="EC" id="2.7.7.9" evidence="2 6"/>
<evidence type="ECO:0000256" key="6">
    <source>
        <dbReference type="RuleBase" id="RU361259"/>
    </source>
</evidence>
<dbReference type="SUPFAM" id="SSF53448">
    <property type="entry name" value="Nucleotide-diphospho-sugar transferases"/>
    <property type="match status" value="1"/>
</dbReference>
<proteinExistence type="inferred from homology"/>
<gene>
    <name evidence="8" type="primary">galU</name>
    <name evidence="8" type="ORF">COY67_03015</name>
</gene>
<dbReference type="AlphaFoldDB" id="A0A2M7RBR7"/>
<name>A0A2M7RBR7_9BACT</name>
<evidence type="ECO:0000256" key="4">
    <source>
        <dbReference type="ARBA" id="ARBA00022695"/>
    </source>
</evidence>
<dbReference type="PANTHER" id="PTHR43197:SF1">
    <property type="entry name" value="UTP--GLUCOSE-1-PHOSPHATE URIDYLYLTRANSFERASE"/>
    <property type="match status" value="1"/>
</dbReference>
<dbReference type="GO" id="GO:0003983">
    <property type="term" value="F:UTP:glucose-1-phosphate uridylyltransferase activity"/>
    <property type="evidence" value="ECO:0007669"/>
    <property type="project" value="UniProtKB-EC"/>
</dbReference>
<feature type="domain" description="Nucleotidyl transferase" evidence="7">
    <location>
        <begin position="7"/>
        <end position="270"/>
    </location>
</feature>
<evidence type="ECO:0000259" key="7">
    <source>
        <dbReference type="Pfam" id="PF00483"/>
    </source>
</evidence>
<dbReference type="NCBIfam" id="TIGR01099">
    <property type="entry name" value="galU"/>
    <property type="match status" value="1"/>
</dbReference>
<keyword evidence="3 6" id="KW-0808">Transferase</keyword>
<dbReference type="PANTHER" id="PTHR43197">
    <property type="entry name" value="UTP--GLUCOSE-1-PHOSPHATE URIDYLYLTRANSFERASE"/>
    <property type="match status" value="1"/>
</dbReference>
<dbReference type="InterPro" id="IPR005835">
    <property type="entry name" value="NTP_transferase_dom"/>
</dbReference>
<evidence type="ECO:0000256" key="2">
    <source>
        <dbReference type="ARBA" id="ARBA00012415"/>
    </source>
</evidence>
<dbReference type="GO" id="GO:0006011">
    <property type="term" value="P:UDP-alpha-D-glucose metabolic process"/>
    <property type="evidence" value="ECO:0007669"/>
    <property type="project" value="InterPro"/>
</dbReference>
<evidence type="ECO:0000256" key="1">
    <source>
        <dbReference type="ARBA" id="ARBA00006890"/>
    </source>
</evidence>
<dbReference type="Proteomes" id="UP000228689">
    <property type="component" value="Unassembled WGS sequence"/>
</dbReference>
<protein>
    <recommendedName>
        <fullName evidence="2 6">UTP--glucose-1-phosphate uridylyltransferase</fullName>
        <ecNumber evidence="2 6">2.7.7.9</ecNumber>
    </recommendedName>
    <alternativeName>
        <fullName evidence="6">UDP-glucose pyrophosphorylase</fullName>
    </alternativeName>
</protein>
<dbReference type="InterPro" id="IPR029044">
    <property type="entry name" value="Nucleotide-diphossugar_trans"/>
</dbReference>